<feature type="region of interest" description="Disordered" evidence="2">
    <location>
        <begin position="156"/>
        <end position="182"/>
    </location>
</feature>
<feature type="region of interest" description="Disordered" evidence="2">
    <location>
        <begin position="32"/>
        <end position="54"/>
    </location>
</feature>
<dbReference type="InterPro" id="IPR016047">
    <property type="entry name" value="M23ase_b-sheet_dom"/>
</dbReference>
<dbReference type="GO" id="GO:0004222">
    <property type="term" value="F:metalloendopeptidase activity"/>
    <property type="evidence" value="ECO:0007669"/>
    <property type="project" value="TreeGrafter"/>
</dbReference>
<sequence>MQGFGNRSLFAGITLAVVLVIAGCSAPRGPAPVEDRGTMTRAPGATPGGSPLTVDANGKPLAGIENYGKPGYYAVRPGDTIRRIGSDTGQRWQDIARWNNLDNPDLIEVGQVLRVIPPSGSSTAVATAPAASSSEGAVAKPVTPPSVVAPVPATGASAPVKPVAPVTASPASPGSGSSGDEDLGWIWPASGSLIAGFDEAKNKGYDISGKAGDPVLAAADGRVVYAGAGLRGYGNLIILKHNNTYLTAYAHNQALLVKEDQSVQKGQKIAEMGNSDADRVKLHFEIRRQGKPVDPSRYLPGR</sequence>
<dbReference type="PANTHER" id="PTHR21666:SF263">
    <property type="entry name" value="MUREIN HYDROLASE ACTIVATOR NLPD"/>
    <property type="match status" value="1"/>
</dbReference>
<dbReference type="InterPro" id="IPR050570">
    <property type="entry name" value="Cell_wall_metabolism_enzyme"/>
</dbReference>
<dbReference type="InterPro" id="IPR018392">
    <property type="entry name" value="LysM"/>
</dbReference>
<organism evidence="4 5">
    <name type="scientific">Variovorax paradoxus</name>
    <dbReference type="NCBI Taxonomy" id="34073"/>
    <lineage>
        <taxon>Bacteria</taxon>
        <taxon>Pseudomonadati</taxon>
        <taxon>Pseudomonadota</taxon>
        <taxon>Betaproteobacteria</taxon>
        <taxon>Burkholderiales</taxon>
        <taxon>Comamonadaceae</taxon>
        <taxon>Variovorax</taxon>
    </lineage>
</organism>
<dbReference type="SMART" id="SM00257">
    <property type="entry name" value="LysM"/>
    <property type="match status" value="1"/>
</dbReference>
<dbReference type="Gene3D" id="2.70.70.10">
    <property type="entry name" value="Glucose Permease (Domain IIA)"/>
    <property type="match status" value="1"/>
</dbReference>
<name>A0A0D0MWT7_VARPD</name>
<dbReference type="Proteomes" id="UP000032067">
    <property type="component" value="Unassembled WGS sequence"/>
</dbReference>
<evidence type="ECO:0000259" key="3">
    <source>
        <dbReference type="PROSITE" id="PS51782"/>
    </source>
</evidence>
<dbReference type="InterPro" id="IPR036779">
    <property type="entry name" value="LysM_dom_sf"/>
</dbReference>
<dbReference type="CDD" id="cd00118">
    <property type="entry name" value="LysM"/>
    <property type="match status" value="1"/>
</dbReference>
<dbReference type="RefSeq" id="WP_042578507.1">
    <property type="nucleotide sequence ID" value="NZ_JXQQ01000020.1"/>
</dbReference>
<gene>
    <name evidence="4" type="ORF">RT97_09335</name>
</gene>
<dbReference type="PROSITE" id="PS51257">
    <property type="entry name" value="PROKAR_LIPOPROTEIN"/>
    <property type="match status" value="1"/>
</dbReference>
<comment type="similarity">
    <text evidence="1">Belongs to the E.coli NlpD/Haemophilus LppB family.</text>
</comment>
<dbReference type="OrthoDB" id="9795421at2"/>
<feature type="domain" description="LysM" evidence="3">
    <location>
        <begin position="71"/>
        <end position="115"/>
    </location>
</feature>
<dbReference type="GO" id="GO:0009279">
    <property type="term" value="C:cell outer membrane"/>
    <property type="evidence" value="ECO:0007669"/>
    <property type="project" value="TreeGrafter"/>
</dbReference>
<dbReference type="Pfam" id="PF01551">
    <property type="entry name" value="Peptidase_M23"/>
    <property type="match status" value="1"/>
</dbReference>
<dbReference type="SUPFAM" id="SSF51261">
    <property type="entry name" value="Duplicated hybrid motif"/>
    <property type="match status" value="1"/>
</dbReference>
<comment type="caution">
    <text evidence="4">The sequence shown here is derived from an EMBL/GenBank/DDBJ whole genome shotgun (WGS) entry which is preliminary data.</text>
</comment>
<dbReference type="PANTHER" id="PTHR21666">
    <property type="entry name" value="PEPTIDASE-RELATED"/>
    <property type="match status" value="1"/>
</dbReference>
<dbReference type="Gene3D" id="3.10.350.10">
    <property type="entry name" value="LysM domain"/>
    <property type="match status" value="1"/>
</dbReference>
<evidence type="ECO:0000256" key="1">
    <source>
        <dbReference type="ARBA" id="ARBA00038420"/>
    </source>
</evidence>
<evidence type="ECO:0000313" key="4">
    <source>
        <dbReference type="EMBL" id="KIQ33590.1"/>
    </source>
</evidence>
<feature type="region of interest" description="Disordered" evidence="2">
    <location>
        <begin position="121"/>
        <end position="142"/>
    </location>
</feature>
<dbReference type="InterPro" id="IPR011055">
    <property type="entry name" value="Dup_hybrid_motif"/>
</dbReference>
<evidence type="ECO:0000313" key="5">
    <source>
        <dbReference type="Proteomes" id="UP000032067"/>
    </source>
</evidence>
<reference evidence="4 5" key="1">
    <citation type="submission" date="2014-12" db="EMBL/GenBank/DDBJ databases">
        <title>16Stimator: statistical estimation of ribosomal gene copy numbers from draft genome assemblies.</title>
        <authorList>
            <person name="Perisin M.A."/>
            <person name="Vetter M."/>
            <person name="Gilbert J.A."/>
            <person name="Bergelson J."/>
        </authorList>
    </citation>
    <scope>NUCLEOTIDE SEQUENCE [LARGE SCALE GENOMIC DNA]</scope>
    <source>
        <strain evidence="4 5">MEDvA23</strain>
    </source>
</reference>
<evidence type="ECO:0000256" key="2">
    <source>
        <dbReference type="SAM" id="MobiDB-lite"/>
    </source>
</evidence>
<feature type="compositionally biased region" description="Low complexity" evidence="2">
    <location>
        <begin position="156"/>
        <end position="175"/>
    </location>
</feature>
<dbReference type="CDD" id="cd12797">
    <property type="entry name" value="M23_peptidase"/>
    <property type="match status" value="1"/>
</dbReference>
<dbReference type="Pfam" id="PF01476">
    <property type="entry name" value="LysM"/>
    <property type="match status" value="1"/>
</dbReference>
<dbReference type="GO" id="GO:0032153">
    <property type="term" value="C:cell division site"/>
    <property type="evidence" value="ECO:0007669"/>
    <property type="project" value="TreeGrafter"/>
</dbReference>
<proteinExistence type="inferred from homology"/>
<dbReference type="EMBL" id="JXQQ01000020">
    <property type="protein sequence ID" value="KIQ33590.1"/>
    <property type="molecule type" value="Genomic_DNA"/>
</dbReference>
<dbReference type="PROSITE" id="PS51782">
    <property type="entry name" value="LYSM"/>
    <property type="match status" value="1"/>
</dbReference>
<accession>A0A0D0MWT7</accession>
<protein>
    <submittedName>
        <fullName evidence="4">Peptidase</fullName>
    </submittedName>
</protein>
<dbReference type="AlphaFoldDB" id="A0A0D0MWT7"/>